<evidence type="ECO:0000313" key="3">
    <source>
        <dbReference type="Proteomes" id="UP001285636"/>
    </source>
</evidence>
<sequence length="170" mass="18880">MGVNSIIQVVGYKNSGKTTLIEKVIADLAERGLRIGTIKHHGHATKLVSLDSGTDSWKHRQAGAAASLVMNEDGALQLQAAQEQKPSLDQLLTMYQTLDLDGVLVEGFKQEDYPKLIIVKEESDLKLVDTLKQVEAIVTALPIKRVDLPVFHLNDAARISEWIITRWEKK</sequence>
<dbReference type="Pfam" id="PF03205">
    <property type="entry name" value="MobB"/>
    <property type="match status" value="1"/>
</dbReference>
<dbReference type="NCBIfam" id="TIGR00176">
    <property type="entry name" value="mobB"/>
    <property type="match status" value="1"/>
</dbReference>
<dbReference type="SUPFAM" id="SSF52540">
    <property type="entry name" value="P-loop containing nucleoside triphosphate hydrolases"/>
    <property type="match status" value="1"/>
</dbReference>
<dbReference type="GO" id="GO:0005525">
    <property type="term" value="F:GTP binding"/>
    <property type="evidence" value="ECO:0007669"/>
    <property type="project" value="InterPro"/>
</dbReference>
<organism evidence="2 3">
    <name type="scientific">Alkalihalophilus pseudofirmus</name>
    <name type="common">Bacillus pseudofirmus</name>
    <dbReference type="NCBI Taxonomy" id="79885"/>
    <lineage>
        <taxon>Bacteria</taxon>
        <taxon>Bacillati</taxon>
        <taxon>Bacillota</taxon>
        <taxon>Bacilli</taxon>
        <taxon>Bacillales</taxon>
        <taxon>Bacillaceae</taxon>
        <taxon>Alkalihalophilus</taxon>
    </lineage>
</organism>
<dbReference type="Gene3D" id="3.40.50.300">
    <property type="entry name" value="P-loop containing nucleotide triphosphate hydrolases"/>
    <property type="match status" value="1"/>
</dbReference>
<dbReference type="InterPro" id="IPR052539">
    <property type="entry name" value="MGD_biosynthesis_adapter"/>
</dbReference>
<name>A0AAJ2NNR3_ALKPS</name>
<dbReference type="InterPro" id="IPR027417">
    <property type="entry name" value="P-loop_NTPase"/>
</dbReference>
<dbReference type="RefSeq" id="WP_289234890.1">
    <property type="nucleotide sequence ID" value="NZ_CP117835.1"/>
</dbReference>
<accession>A0AAJ2NNR3</accession>
<dbReference type="PANTHER" id="PTHR40072:SF1">
    <property type="entry name" value="MOLYBDOPTERIN-GUANINE DINUCLEOTIDE BIOSYNTHESIS ADAPTER PROTEIN"/>
    <property type="match status" value="1"/>
</dbReference>
<dbReference type="PANTHER" id="PTHR40072">
    <property type="entry name" value="MOLYBDOPTERIN-GUANINE DINUCLEOTIDE BIOSYNTHESIS ADAPTER PROTEIN-RELATED"/>
    <property type="match status" value="1"/>
</dbReference>
<dbReference type="AlphaFoldDB" id="A0AAJ2NNR3"/>
<evidence type="ECO:0000313" key="2">
    <source>
        <dbReference type="EMBL" id="MDV2885793.1"/>
    </source>
</evidence>
<reference evidence="2" key="1">
    <citation type="submission" date="2023-10" db="EMBL/GenBank/DDBJ databases">
        <title>Screening of Alkalihalophilus pseudofirmusBZ-TG-HK211 and Its Alleviation of Salt Stress on Rapeseed Growth.</title>
        <authorList>
            <person name="Zhao B."/>
            <person name="Guo T."/>
        </authorList>
    </citation>
    <scope>NUCLEOTIDE SEQUENCE</scope>
    <source>
        <strain evidence="2">BZ-TG-HK211</strain>
    </source>
</reference>
<comment type="caution">
    <text evidence="2">The sequence shown here is derived from an EMBL/GenBank/DDBJ whole genome shotgun (WGS) entry which is preliminary data.</text>
</comment>
<dbReference type="EMBL" id="JAWJAY010000002">
    <property type="protein sequence ID" value="MDV2885793.1"/>
    <property type="molecule type" value="Genomic_DNA"/>
</dbReference>
<gene>
    <name evidence="2" type="primary">mobB</name>
    <name evidence="2" type="ORF">RYX45_11435</name>
</gene>
<dbReference type="InterPro" id="IPR004435">
    <property type="entry name" value="MobB_dom"/>
</dbReference>
<dbReference type="GO" id="GO:0006777">
    <property type="term" value="P:Mo-molybdopterin cofactor biosynthetic process"/>
    <property type="evidence" value="ECO:0007669"/>
    <property type="project" value="InterPro"/>
</dbReference>
<dbReference type="Proteomes" id="UP001285636">
    <property type="component" value="Unassembled WGS sequence"/>
</dbReference>
<dbReference type="CDD" id="cd03116">
    <property type="entry name" value="MobB"/>
    <property type="match status" value="1"/>
</dbReference>
<evidence type="ECO:0000259" key="1">
    <source>
        <dbReference type="Pfam" id="PF03205"/>
    </source>
</evidence>
<proteinExistence type="predicted"/>
<feature type="domain" description="Molybdopterin-guanine dinucleotide biosynthesis protein B (MobB)" evidence="1">
    <location>
        <begin position="6"/>
        <end position="139"/>
    </location>
</feature>
<protein>
    <submittedName>
        <fullName evidence="2">Molybdopterin-guanine dinucleotide biosynthesis protein B</fullName>
    </submittedName>
</protein>